<dbReference type="PROSITE" id="PS00622">
    <property type="entry name" value="HTH_LUXR_1"/>
    <property type="match status" value="1"/>
</dbReference>
<dbReference type="PRINTS" id="PR00038">
    <property type="entry name" value="HTHLUXR"/>
</dbReference>
<evidence type="ECO:0000256" key="2">
    <source>
        <dbReference type="ARBA" id="ARBA00023125"/>
    </source>
</evidence>
<evidence type="ECO:0000313" key="6">
    <source>
        <dbReference type="Proteomes" id="UP000288178"/>
    </source>
</evidence>
<dbReference type="InterPro" id="IPR036388">
    <property type="entry name" value="WH-like_DNA-bd_sf"/>
</dbReference>
<dbReference type="Gene3D" id="3.30.450.80">
    <property type="entry name" value="Transcription factor LuxR-like, autoinducer-binding domain"/>
    <property type="match status" value="1"/>
</dbReference>
<evidence type="ECO:0000256" key="1">
    <source>
        <dbReference type="ARBA" id="ARBA00023015"/>
    </source>
</evidence>
<protein>
    <submittedName>
        <fullName evidence="5">LuxR family transcriptional regulator</fullName>
    </submittedName>
</protein>
<organism evidence="5 6">
    <name type="scientific">Rubrivivax albus</name>
    <dbReference type="NCBI Taxonomy" id="2499835"/>
    <lineage>
        <taxon>Bacteria</taxon>
        <taxon>Pseudomonadati</taxon>
        <taxon>Pseudomonadota</taxon>
        <taxon>Betaproteobacteria</taxon>
        <taxon>Burkholderiales</taxon>
        <taxon>Sphaerotilaceae</taxon>
        <taxon>Rubrivivax</taxon>
    </lineage>
</organism>
<comment type="caution">
    <text evidence="5">The sequence shown here is derived from an EMBL/GenBank/DDBJ whole genome shotgun (WGS) entry which is preliminary data.</text>
</comment>
<evidence type="ECO:0000313" key="5">
    <source>
        <dbReference type="EMBL" id="RVT52633.1"/>
    </source>
</evidence>
<dbReference type="GO" id="GO:0003677">
    <property type="term" value="F:DNA binding"/>
    <property type="evidence" value="ECO:0007669"/>
    <property type="project" value="UniProtKB-KW"/>
</dbReference>
<dbReference type="GO" id="GO:0006355">
    <property type="term" value="P:regulation of DNA-templated transcription"/>
    <property type="evidence" value="ECO:0007669"/>
    <property type="project" value="InterPro"/>
</dbReference>
<dbReference type="EMBL" id="SACT01000002">
    <property type="protein sequence ID" value="RVT52633.1"/>
    <property type="molecule type" value="Genomic_DNA"/>
</dbReference>
<feature type="domain" description="HTH luxR-type" evidence="4">
    <location>
        <begin position="170"/>
        <end position="235"/>
    </location>
</feature>
<dbReference type="InterPro" id="IPR005143">
    <property type="entry name" value="TF_LuxR_autoind-bd_dom"/>
</dbReference>
<gene>
    <name evidence="5" type="ORF">ENE75_09410</name>
</gene>
<sequence>MRRQDLLDVSAAADKAALHARLVGVAQSLGFPFLSATLVIEQPGAPAVMVSVNETPQAYADIQNDVSKGRRDPVLHKLKTASVPIVYDQSFYAAAGEGGLWEEQAPFGYRNGVAMALHLPGGRHFLLGVDRHERLPSNDRAMTRLMADLQLLAVHTQEAALRVLLDEALAVGEIPSLTTRELEVLRWTMVGKDAWSVAQVLEVTESTVNFHLRNAERKLCVAGKHQAVLRAMALGLL</sequence>
<dbReference type="OrthoDB" id="9774661at2"/>
<dbReference type="InterPro" id="IPR016032">
    <property type="entry name" value="Sig_transdc_resp-reg_C-effctor"/>
</dbReference>
<dbReference type="CDD" id="cd06170">
    <property type="entry name" value="LuxR_C_like"/>
    <property type="match status" value="1"/>
</dbReference>
<dbReference type="RefSeq" id="WP_128198006.1">
    <property type="nucleotide sequence ID" value="NZ_SACT01000002.1"/>
</dbReference>
<dbReference type="SUPFAM" id="SSF46894">
    <property type="entry name" value="C-terminal effector domain of the bipartite response regulators"/>
    <property type="match status" value="1"/>
</dbReference>
<keyword evidence="2" id="KW-0238">DNA-binding</keyword>
<dbReference type="InterPro" id="IPR036693">
    <property type="entry name" value="TF_LuxR_autoind-bd_dom_sf"/>
</dbReference>
<dbReference type="Gene3D" id="1.10.10.10">
    <property type="entry name" value="Winged helix-like DNA-binding domain superfamily/Winged helix DNA-binding domain"/>
    <property type="match status" value="1"/>
</dbReference>
<dbReference type="Pfam" id="PF03472">
    <property type="entry name" value="Autoind_bind"/>
    <property type="match status" value="1"/>
</dbReference>
<proteinExistence type="predicted"/>
<dbReference type="Pfam" id="PF00196">
    <property type="entry name" value="GerE"/>
    <property type="match status" value="1"/>
</dbReference>
<keyword evidence="6" id="KW-1185">Reference proteome</keyword>
<dbReference type="Proteomes" id="UP000288178">
    <property type="component" value="Unassembled WGS sequence"/>
</dbReference>
<accession>A0A3S2X2J2</accession>
<reference evidence="5 6" key="1">
    <citation type="submission" date="2019-01" db="EMBL/GenBank/DDBJ databases">
        <authorList>
            <person name="Chen W.-M."/>
        </authorList>
    </citation>
    <scope>NUCLEOTIDE SEQUENCE [LARGE SCALE GENOMIC DNA]</scope>
    <source>
        <strain evidence="5 6">ICH-3</strain>
    </source>
</reference>
<dbReference type="InterPro" id="IPR000792">
    <property type="entry name" value="Tscrpt_reg_LuxR_C"/>
</dbReference>
<dbReference type="PANTHER" id="PTHR44688">
    <property type="entry name" value="DNA-BINDING TRANSCRIPTIONAL ACTIVATOR DEVR_DOSR"/>
    <property type="match status" value="1"/>
</dbReference>
<dbReference type="AlphaFoldDB" id="A0A3S2X2J2"/>
<dbReference type="SUPFAM" id="SSF75516">
    <property type="entry name" value="Pheromone-binding domain of LuxR-like quorum-sensing transcription factors"/>
    <property type="match status" value="1"/>
</dbReference>
<keyword evidence="3" id="KW-0804">Transcription</keyword>
<name>A0A3S2X2J2_9BURK</name>
<evidence type="ECO:0000259" key="4">
    <source>
        <dbReference type="PROSITE" id="PS50043"/>
    </source>
</evidence>
<keyword evidence="1" id="KW-0805">Transcription regulation</keyword>
<dbReference type="PROSITE" id="PS50043">
    <property type="entry name" value="HTH_LUXR_2"/>
    <property type="match status" value="1"/>
</dbReference>
<dbReference type="PANTHER" id="PTHR44688:SF16">
    <property type="entry name" value="DNA-BINDING TRANSCRIPTIONAL ACTIVATOR DEVR_DOSR"/>
    <property type="match status" value="1"/>
</dbReference>
<evidence type="ECO:0000256" key="3">
    <source>
        <dbReference type="ARBA" id="ARBA00023163"/>
    </source>
</evidence>
<dbReference type="SMART" id="SM00421">
    <property type="entry name" value="HTH_LUXR"/>
    <property type="match status" value="1"/>
</dbReference>